<dbReference type="PROSITE" id="PS50994">
    <property type="entry name" value="INTEGRASE"/>
    <property type="match status" value="1"/>
</dbReference>
<dbReference type="Pfam" id="PF17919">
    <property type="entry name" value="RT_RNaseH_2"/>
    <property type="match status" value="1"/>
</dbReference>
<dbReference type="Pfam" id="PF17921">
    <property type="entry name" value="Integrase_H2C2"/>
    <property type="match status" value="1"/>
</dbReference>
<dbReference type="Gene3D" id="1.10.340.70">
    <property type="match status" value="1"/>
</dbReference>
<dbReference type="GO" id="GO:0015074">
    <property type="term" value="P:DNA integration"/>
    <property type="evidence" value="ECO:0007669"/>
    <property type="project" value="InterPro"/>
</dbReference>
<dbReference type="InterPro" id="IPR001584">
    <property type="entry name" value="Integrase_cat-core"/>
</dbReference>
<proteinExistence type="predicted"/>
<dbReference type="Gene3D" id="3.30.420.10">
    <property type="entry name" value="Ribonuclease H-like superfamily/Ribonuclease H"/>
    <property type="match status" value="1"/>
</dbReference>
<dbReference type="InterPro" id="IPR036875">
    <property type="entry name" value="Znf_CCHC_sf"/>
</dbReference>
<dbReference type="InterPro" id="IPR001878">
    <property type="entry name" value="Znf_CCHC"/>
</dbReference>
<evidence type="ECO:0000256" key="6">
    <source>
        <dbReference type="ARBA" id="ARBA00022750"/>
    </source>
</evidence>
<dbReference type="PROSITE" id="PS50878">
    <property type="entry name" value="RT_POL"/>
    <property type="match status" value="1"/>
</dbReference>
<dbReference type="InterPro" id="IPR041588">
    <property type="entry name" value="Integrase_H2C2"/>
</dbReference>
<feature type="compositionally biased region" description="Low complexity" evidence="12">
    <location>
        <begin position="1540"/>
        <end position="1556"/>
    </location>
</feature>
<dbReference type="FunFam" id="1.10.340.70:FF:000001">
    <property type="entry name" value="Retrovirus-related Pol polyprotein from transposon gypsy-like Protein"/>
    <property type="match status" value="1"/>
</dbReference>
<dbReference type="Gene3D" id="2.40.70.10">
    <property type="entry name" value="Acid Proteases"/>
    <property type="match status" value="1"/>
</dbReference>
<feature type="region of interest" description="Disordered" evidence="12">
    <location>
        <begin position="1531"/>
        <end position="1559"/>
    </location>
</feature>
<dbReference type="PROSITE" id="PS50158">
    <property type="entry name" value="ZF_CCHC"/>
    <property type="match status" value="1"/>
</dbReference>
<dbReference type="OrthoDB" id="6382339at2759"/>
<keyword evidence="14" id="KW-1185">Reference proteome</keyword>
<dbReference type="Gene3D" id="4.10.60.10">
    <property type="entry name" value="Zinc finger, CCHC-type"/>
    <property type="match status" value="1"/>
</dbReference>
<dbReference type="InterPro" id="IPR041577">
    <property type="entry name" value="RT_RNaseH_2"/>
</dbReference>
<evidence type="ECO:0000313" key="13">
    <source>
        <dbReference type="EMBL" id="KAF6204770.1"/>
    </source>
</evidence>
<dbReference type="GO" id="GO:0004519">
    <property type="term" value="F:endonuclease activity"/>
    <property type="evidence" value="ECO:0007669"/>
    <property type="project" value="UniProtKB-KW"/>
</dbReference>
<dbReference type="CDD" id="cd09274">
    <property type="entry name" value="RNase_HI_RT_Ty3"/>
    <property type="match status" value="1"/>
</dbReference>
<evidence type="ECO:0000256" key="5">
    <source>
        <dbReference type="ARBA" id="ARBA00022722"/>
    </source>
</evidence>
<keyword evidence="7" id="KW-0255">Endonuclease</keyword>
<keyword evidence="3" id="KW-0808">Transferase</keyword>
<dbReference type="CDD" id="cd01647">
    <property type="entry name" value="RT_LTR"/>
    <property type="match status" value="1"/>
</dbReference>
<dbReference type="InterPro" id="IPR050951">
    <property type="entry name" value="Retrovirus_Pol_polyprotein"/>
</dbReference>
<feature type="compositionally biased region" description="Acidic residues" evidence="12">
    <location>
        <begin position="1506"/>
        <end position="1516"/>
    </location>
</feature>
<organism evidence="13 14">
    <name type="scientific">Apolygus lucorum</name>
    <name type="common">Small green plant bug</name>
    <name type="synonym">Lygocoris lucorum</name>
    <dbReference type="NCBI Taxonomy" id="248454"/>
    <lineage>
        <taxon>Eukaryota</taxon>
        <taxon>Metazoa</taxon>
        <taxon>Ecdysozoa</taxon>
        <taxon>Arthropoda</taxon>
        <taxon>Hexapoda</taxon>
        <taxon>Insecta</taxon>
        <taxon>Pterygota</taxon>
        <taxon>Neoptera</taxon>
        <taxon>Paraneoptera</taxon>
        <taxon>Hemiptera</taxon>
        <taxon>Heteroptera</taxon>
        <taxon>Panheteroptera</taxon>
        <taxon>Cimicomorpha</taxon>
        <taxon>Miridae</taxon>
        <taxon>Mirini</taxon>
        <taxon>Apolygus</taxon>
    </lineage>
</organism>
<dbReference type="FunFam" id="3.30.70.270:FF:000115">
    <property type="entry name" value="Polyprotein of retroviral origin, putative"/>
    <property type="match status" value="1"/>
</dbReference>
<keyword evidence="11" id="KW-0511">Multifunctional enzyme</keyword>
<dbReference type="InterPro" id="IPR043128">
    <property type="entry name" value="Rev_trsase/Diguanyl_cyclase"/>
</dbReference>
<dbReference type="Pfam" id="PF00077">
    <property type="entry name" value="RVP"/>
    <property type="match status" value="1"/>
</dbReference>
<evidence type="ECO:0000313" key="14">
    <source>
        <dbReference type="Proteomes" id="UP000466442"/>
    </source>
</evidence>
<feature type="compositionally biased region" description="Basic and acidic residues" evidence="12">
    <location>
        <begin position="1474"/>
        <end position="1487"/>
    </location>
</feature>
<keyword evidence="5" id="KW-0540">Nuclease</keyword>
<dbReference type="Pfam" id="PF00098">
    <property type="entry name" value="zf-CCHC"/>
    <property type="match status" value="1"/>
</dbReference>
<dbReference type="GO" id="GO:0006508">
    <property type="term" value="P:proteolysis"/>
    <property type="evidence" value="ECO:0007669"/>
    <property type="project" value="UniProtKB-KW"/>
</dbReference>
<keyword evidence="4" id="KW-0548">Nucleotidyltransferase</keyword>
<dbReference type="PANTHER" id="PTHR37984:SF5">
    <property type="entry name" value="PROTEIN NYNRIN-LIKE"/>
    <property type="match status" value="1"/>
</dbReference>
<dbReference type="SMART" id="SM00343">
    <property type="entry name" value="ZnF_C2HC"/>
    <property type="match status" value="3"/>
</dbReference>
<dbReference type="InterPro" id="IPR012337">
    <property type="entry name" value="RNaseH-like_sf"/>
</dbReference>
<dbReference type="InterPro" id="IPR036397">
    <property type="entry name" value="RNaseH_sf"/>
</dbReference>
<dbReference type="SUPFAM" id="SSF56672">
    <property type="entry name" value="DNA/RNA polymerases"/>
    <property type="match status" value="1"/>
</dbReference>
<dbReference type="Gene3D" id="3.10.10.10">
    <property type="entry name" value="HIV Type 1 Reverse Transcriptase, subunit A, domain 1"/>
    <property type="match status" value="1"/>
</dbReference>
<feature type="region of interest" description="Disordered" evidence="12">
    <location>
        <begin position="250"/>
        <end position="280"/>
    </location>
</feature>
<sequence>MAPGDDKITAELADAMTEAMNRMGEFFRTAQTPAQGQNQQPRDLPRSLFLEIEPWNPDDSDAISAASFFAEVDQATHDLDQEQKLRFLRTRLRGGAKRFLQEDLGAQPYTNLRDAILQWYESEDPEKAMIRLWTTKRQPEESIRRFAEKLIATAKTAVRNEVNLTAAQQREWVKTKTLRAFVRGINKEISPFLQSNLPDTLEEAVKRAEDLDDDHQSEKTADFKWDIAGVLNKDSLKCYTCGETGHFAGKCPQKTTPQGPSRSQMTTPPHTGQSRPGWKQPSLSPRYPCLYCGDYSHFPVNCPHGIQSAIFCDFCGAREHLENECLRKKKMMPVSQPRGSVTSPTAAVVTLPPEDIPEEEIRGDEIIAFQATVNCTTRPMIRMKIGLGKYNRDVILDTGAAVSALSHPVPGVPVQPTSTELWGADGQRLPLMGTQELPVRIGDKRTSHRFYVFERPDSHLDLMGLDLLGKFPIEIRTDTGLVTMMNSETGGQLVLGAVWESSKMLKHLRHLKIKTKKVEPSRSSCHASPSAKRRPSTSPDPQLFDTREPTPKKSRPTPVRATAVGAVVPEGMQNLEELPTEVWDDQPSHEDTLTHIRQQLSHLVSNDQRRVENCLLQNIHLFDKPGKEGCTMAVSHEIETGEAGPTCRKPYPVPHALRGFVEEQVHDMLAEGVIRPSRSPWNAPIVVAKKKTPPGEPQRWRFCTDYRELNSITKGNKYPLPRLLETLSLMGNSKWFTTLDLTMGYHQIPVAAESQEKTAFTALNRHFEYTRMPFGLKNAPATFQAAMNDVLDGIIGNGCLIYLDDVILFTEDVDSHLELLQTVLKRFEETGFKLNLRKCEFLKDRVSFLGHVVTAEGVEMDPEKISTIRDHPVPATARDVRSFLGLAGFYRRFIENFSEIVVPLNQLLRKNAPFIWTEAQQSAFETLKNALMTKPVLAYPDFDLPFVLSTDASGKAVGAVLSQEKDGESHPVAYASRVLNDAETRYSTTERELLAVVWAVRHFQEFLLGRRFILQTDHAALTAAMNIRDPTSRIGRWILRLTEYEYEARYRPGSKMSHVDGLSRIPIGAITSLSMPRELLLAAQALDPWIRALENTNTNPRIRKEGEFWKFATDINGREELVPLIPQTLRRWFLTNCHEQLWAGHPGIDVTESIARRYGYWRKMARDVKNFVQSCPQCQRRNTPSNLTPPIQRPELPTRVGQIVGIDYVGPLKGAQSTKYLLTVVDHFSKYAEVYVTPNCTAETTARLLTTRYLPTHGAPEVLVSDRGAAFISSVIKELCDNWNIRHIQTSSYHPQSNGVCERFHRTLANIVAKLQDKVRGWEAALPFALAAYRNLPHHSTGYSPYQLTYGREVRLPNTSELVTTNDTTHRPSEPCFQQIRKIAESQIRRAWHAREKAINNRRHMREFEVGQPVYARQMVSPTDVARKFWSPWLGPLKIVRRLTDVNYEVEDATGKTTKYHLSRLKPAFVERIPDEAITREEPHSREAPAPAPSPGPSQPSLDPWLESDDENEPELVETTCVTPDVERLLQDSTPSQEHPTTGNTLPTTTTAGTTPYNLRPRKIVDYKRLHTGRVSVVDIGPEEEAG</sequence>
<evidence type="ECO:0000256" key="4">
    <source>
        <dbReference type="ARBA" id="ARBA00022695"/>
    </source>
</evidence>
<evidence type="ECO:0000256" key="12">
    <source>
        <dbReference type="SAM" id="MobiDB-lite"/>
    </source>
</evidence>
<accession>A0A6A4JXK1</accession>
<gene>
    <name evidence="13" type="ORF">GE061_018932</name>
</gene>
<dbReference type="Pfam" id="PF00665">
    <property type="entry name" value="rve"/>
    <property type="match status" value="1"/>
</dbReference>
<keyword evidence="6" id="KW-0064">Aspartyl protease</keyword>
<reference evidence="13" key="1">
    <citation type="journal article" date="2021" name="Mol. Ecol. Resour.">
        <title>Apolygus lucorum genome provides insights into omnivorousness and mesophyll feeding.</title>
        <authorList>
            <person name="Liu Y."/>
            <person name="Liu H."/>
            <person name="Wang H."/>
            <person name="Huang T."/>
            <person name="Liu B."/>
            <person name="Yang B."/>
            <person name="Yin L."/>
            <person name="Li B."/>
            <person name="Zhang Y."/>
            <person name="Zhang S."/>
            <person name="Jiang F."/>
            <person name="Zhang X."/>
            <person name="Ren Y."/>
            <person name="Wang B."/>
            <person name="Wang S."/>
            <person name="Lu Y."/>
            <person name="Wu K."/>
            <person name="Fan W."/>
            <person name="Wang G."/>
        </authorList>
    </citation>
    <scope>NUCLEOTIDE SEQUENCE</scope>
    <source>
        <strain evidence="13">12Hb</strain>
    </source>
</reference>
<dbReference type="SUPFAM" id="SSF53098">
    <property type="entry name" value="Ribonuclease H-like"/>
    <property type="match status" value="1"/>
</dbReference>
<dbReference type="SUPFAM" id="SSF50630">
    <property type="entry name" value="Acid proteases"/>
    <property type="match status" value="1"/>
</dbReference>
<dbReference type="Pfam" id="PF22938">
    <property type="entry name" value="Integrase_p58_C"/>
    <property type="match status" value="1"/>
</dbReference>
<dbReference type="InterPro" id="IPR018061">
    <property type="entry name" value="Retropepsins"/>
</dbReference>
<evidence type="ECO:0000256" key="3">
    <source>
        <dbReference type="ARBA" id="ARBA00022679"/>
    </source>
</evidence>
<dbReference type="FunFam" id="3.30.420.10:FF:000032">
    <property type="entry name" value="Retrovirus-related Pol polyprotein from transposon 297-like Protein"/>
    <property type="match status" value="1"/>
</dbReference>
<evidence type="ECO:0000256" key="8">
    <source>
        <dbReference type="ARBA" id="ARBA00022801"/>
    </source>
</evidence>
<dbReference type="GO" id="GO:0003964">
    <property type="term" value="F:RNA-directed DNA polymerase activity"/>
    <property type="evidence" value="ECO:0007669"/>
    <property type="project" value="UniProtKB-KW"/>
</dbReference>
<dbReference type="InterPro" id="IPR043502">
    <property type="entry name" value="DNA/RNA_pol_sf"/>
</dbReference>
<comment type="caution">
    <text evidence="13">The sequence shown here is derived from an EMBL/GenBank/DDBJ whole genome shotgun (WGS) entry which is preliminary data.</text>
</comment>
<evidence type="ECO:0000256" key="11">
    <source>
        <dbReference type="ARBA" id="ARBA00023268"/>
    </source>
</evidence>
<dbReference type="GO" id="GO:0004190">
    <property type="term" value="F:aspartic-type endopeptidase activity"/>
    <property type="evidence" value="ECO:0007669"/>
    <property type="project" value="UniProtKB-KW"/>
</dbReference>
<dbReference type="EC" id="2.7.7.49" evidence="1"/>
<protein>
    <recommendedName>
        <fullName evidence="1">RNA-directed DNA polymerase</fullName>
        <ecNumber evidence="1">2.7.7.49</ecNumber>
    </recommendedName>
</protein>
<dbReference type="Proteomes" id="UP000466442">
    <property type="component" value="Linkage Group LG9"/>
</dbReference>
<dbReference type="InterPro" id="IPR021109">
    <property type="entry name" value="Peptidase_aspartic_dom_sf"/>
</dbReference>
<feature type="region of interest" description="Disordered" evidence="12">
    <location>
        <begin position="515"/>
        <end position="560"/>
    </location>
</feature>
<evidence type="ECO:0000256" key="10">
    <source>
        <dbReference type="ARBA" id="ARBA00023125"/>
    </source>
</evidence>
<keyword evidence="10" id="KW-0238">DNA-binding</keyword>
<evidence type="ECO:0000256" key="9">
    <source>
        <dbReference type="ARBA" id="ARBA00022918"/>
    </source>
</evidence>
<dbReference type="GO" id="GO:0042575">
    <property type="term" value="C:DNA polymerase complex"/>
    <property type="evidence" value="ECO:0007669"/>
    <property type="project" value="UniProtKB-ARBA"/>
</dbReference>
<dbReference type="InterPro" id="IPR000477">
    <property type="entry name" value="RT_dom"/>
</dbReference>
<evidence type="ECO:0000256" key="1">
    <source>
        <dbReference type="ARBA" id="ARBA00012493"/>
    </source>
</evidence>
<dbReference type="Pfam" id="PF00078">
    <property type="entry name" value="RVT_1"/>
    <property type="match status" value="1"/>
</dbReference>
<dbReference type="EMBL" id="WIXP02000009">
    <property type="protein sequence ID" value="KAF6204770.1"/>
    <property type="molecule type" value="Genomic_DNA"/>
</dbReference>
<feature type="region of interest" description="Disordered" evidence="12">
    <location>
        <begin position="1474"/>
        <end position="1516"/>
    </location>
</feature>
<dbReference type="InterPro" id="IPR054465">
    <property type="entry name" value="Integrase_p58-like_C"/>
</dbReference>
<keyword evidence="9" id="KW-0695">RNA-directed DNA polymerase</keyword>
<dbReference type="PANTHER" id="PTHR37984">
    <property type="entry name" value="PROTEIN CBG26694"/>
    <property type="match status" value="1"/>
</dbReference>
<dbReference type="GO" id="GO:0003677">
    <property type="term" value="F:DNA binding"/>
    <property type="evidence" value="ECO:0007669"/>
    <property type="project" value="UniProtKB-KW"/>
</dbReference>
<dbReference type="GO" id="GO:0008270">
    <property type="term" value="F:zinc ion binding"/>
    <property type="evidence" value="ECO:0007669"/>
    <property type="project" value="InterPro"/>
</dbReference>
<dbReference type="Gene3D" id="3.30.70.270">
    <property type="match status" value="2"/>
</dbReference>
<keyword evidence="2" id="KW-0645">Protease</keyword>
<dbReference type="SUPFAM" id="SSF57756">
    <property type="entry name" value="Retrovirus zinc finger-like domains"/>
    <property type="match status" value="2"/>
</dbReference>
<feature type="compositionally biased region" description="Polar residues" evidence="12">
    <location>
        <begin position="253"/>
        <end position="274"/>
    </location>
</feature>
<evidence type="ECO:0000256" key="7">
    <source>
        <dbReference type="ARBA" id="ARBA00022759"/>
    </source>
</evidence>
<name>A0A6A4JXK1_APOLU</name>
<evidence type="ECO:0000256" key="2">
    <source>
        <dbReference type="ARBA" id="ARBA00022670"/>
    </source>
</evidence>
<keyword evidence="8" id="KW-0378">Hydrolase</keyword>